<dbReference type="CDD" id="cd03257">
    <property type="entry name" value="ABC_NikE_OppD_transporters"/>
    <property type="match status" value="1"/>
</dbReference>
<dbReference type="PROSITE" id="PS50893">
    <property type="entry name" value="ABC_TRANSPORTER_2"/>
    <property type="match status" value="1"/>
</dbReference>
<evidence type="ECO:0000313" key="7">
    <source>
        <dbReference type="Proteomes" id="UP000030661"/>
    </source>
</evidence>
<dbReference type="eggNOG" id="COG4608">
    <property type="taxonomic scope" value="Bacteria"/>
</dbReference>
<keyword evidence="4 6" id="KW-0067">ATP-binding</keyword>
<dbReference type="InterPro" id="IPR027417">
    <property type="entry name" value="P-loop_NTPase"/>
</dbReference>
<accession>A0A081BVR0</accession>
<dbReference type="InterPro" id="IPR017871">
    <property type="entry name" value="ABC_transporter-like_CS"/>
</dbReference>
<dbReference type="Proteomes" id="UP000030661">
    <property type="component" value="Unassembled WGS sequence"/>
</dbReference>
<dbReference type="GO" id="GO:0005524">
    <property type="term" value="F:ATP binding"/>
    <property type="evidence" value="ECO:0007669"/>
    <property type="project" value="UniProtKB-KW"/>
</dbReference>
<dbReference type="InterPro" id="IPR050319">
    <property type="entry name" value="ABC_transp_ATP-bind"/>
</dbReference>
<dbReference type="GO" id="GO:0015833">
    <property type="term" value="P:peptide transport"/>
    <property type="evidence" value="ECO:0007669"/>
    <property type="project" value="InterPro"/>
</dbReference>
<name>A0A081BVR0_VECG1</name>
<dbReference type="PROSITE" id="PS00211">
    <property type="entry name" value="ABC_TRANSPORTER_1"/>
    <property type="match status" value="1"/>
</dbReference>
<dbReference type="InterPro" id="IPR013563">
    <property type="entry name" value="Oligopep_ABC_C"/>
</dbReference>
<protein>
    <submittedName>
        <fullName evidence="6">Oligopeptide ABC transporter, ATP-binding protein</fullName>
    </submittedName>
</protein>
<dbReference type="GO" id="GO:0016887">
    <property type="term" value="F:ATP hydrolysis activity"/>
    <property type="evidence" value="ECO:0007669"/>
    <property type="project" value="InterPro"/>
</dbReference>
<feature type="domain" description="ABC transporter" evidence="5">
    <location>
        <begin position="18"/>
        <end position="257"/>
    </location>
</feature>
<dbReference type="EMBL" id="DF820464">
    <property type="protein sequence ID" value="GAK56415.1"/>
    <property type="molecule type" value="Genomic_DNA"/>
</dbReference>
<keyword evidence="3" id="KW-0547">Nucleotide-binding</keyword>
<dbReference type="SUPFAM" id="SSF52540">
    <property type="entry name" value="P-loop containing nucleoside triphosphate hydrolases"/>
    <property type="match status" value="1"/>
</dbReference>
<evidence type="ECO:0000313" key="6">
    <source>
        <dbReference type="EMBL" id="GAK56415.1"/>
    </source>
</evidence>
<dbReference type="PANTHER" id="PTHR43776">
    <property type="entry name" value="TRANSPORT ATP-BINDING PROTEIN"/>
    <property type="match status" value="1"/>
</dbReference>
<dbReference type="Gene3D" id="3.40.50.300">
    <property type="entry name" value="P-loop containing nucleotide triphosphate hydrolases"/>
    <property type="match status" value="1"/>
</dbReference>
<dbReference type="Pfam" id="PF00005">
    <property type="entry name" value="ABC_tran"/>
    <property type="match status" value="1"/>
</dbReference>
<comment type="similarity">
    <text evidence="1">Belongs to the ABC transporter superfamily.</text>
</comment>
<dbReference type="FunFam" id="3.40.50.300:FF:000016">
    <property type="entry name" value="Oligopeptide ABC transporter ATP-binding component"/>
    <property type="match status" value="1"/>
</dbReference>
<evidence type="ECO:0000256" key="1">
    <source>
        <dbReference type="ARBA" id="ARBA00005417"/>
    </source>
</evidence>
<evidence type="ECO:0000259" key="5">
    <source>
        <dbReference type="PROSITE" id="PS50893"/>
    </source>
</evidence>
<gene>
    <name evidence="6" type="ORF">U27_03377</name>
</gene>
<keyword evidence="2" id="KW-0813">Transport</keyword>
<dbReference type="Pfam" id="PF08352">
    <property type="entry name" value="oligo_HPY"/>
    <property type="match status" value="1"/>
</dbReference>
<evidence type="ECO:0000256" key="2">
    <source>
        <dbReference type="ARBA" id="ARBA00022448"/>
    </source>
</evidence>
<dbReference type="STRING" id="1499967.U27_03377"/>
<dbReference type="AlphaFoldDB" id="A0A081BVR0"/>
<dbReference type="InterPro" id="IPR003439">
    <property type="entry name" value="ABC_transporter-like_ATP-bd"/>
</dbReference>
<evidence type="ECO:0000256" key="3">
    <source>
        <dbReference type="ARBA" id="ARBA00022741"/>
    </source>
</evidence>
<dbReference type="InterPro" id="IPR003593">
    <property type="entry name" value="AAA+_ATPase"/>
</dbReference>
<proteinExistence type="inferred from homology"/>
<sequence length="325" mass="37086">MSTEIILEARHLKKYFPVHSGLLLKHTADVRAVDDVSFVVKRGETLGLVGESGCGKSTLGRTLLRLYEPTAGEILYNGEVINRLTSKQLKPIRRNMQMIFQDPYESLNPRMTAASIVSEPFRIHKIGTRKEQRERTEELFEQVGLKRSQLDLYPHEFSGGQRQRISIARAIALNPDLIVCDESVSALDVSVQAQILNLLKDLQQQLHMTYLFISHDLSVIEHVCNRIVVMYLGKIVEFTDRDTLFDHSLHPYTQALIDAVPVAGRGKRRHGRILQGDVPNPMNPPSGCYFHPRCARCMERCKHEAPTLIEPKGHENHWVSCWLYE</sequence>
<dbReference type="PANTHER" id="PTHR43776:SF7">
    <property type="entry name" value="D,D-DIPEPTIDE TRANSPORT ATP-BINDING PROTEIN DDPF-RELATED"/>
    <property type="match status" value="1"/>
</dbReference>
<organism evidence="6">
    <name type="scientific">Vecturithrix granuli</name>
    <dbReference type="NCBI Taxonomy" id="1499967"/>
    <lineage>
        <taxon>Bacteria</taxon>
        <taxon>Candidatus Moduliflexota</taxon>
        <taxon>Candidatus Vecturitrichia</taxon>
        <taxon>Candidatus Vecturitrichales</taxon>
        <taxon>Candidatus Vecturitrichaceae</taxon>
        <taxon>Candidatus Vecturithrix</taxon>
    </lineage>
</organism>
<reference evidence="6" key="1">
    <citation type="journal article" date="2015" name="PeerJ">
        <title>First genomic representation of candidate bacterial phylum KSB3 points to enhanced environmental sensing as a trigger of wastewater bulking.</title>
        <authorList>
            <person name="Sekiguchi Y."/>
            <person name="Ohashi A."/>
            <person name="Parks D.H."/>
            <person name="Yamauchi T."/>
            <person name="Tyson G.W."/>
            <person name="Hugenholtz P."/>
        </authorList>
    </citation>
    <scope>NUCLEOTIDE SEQUENCE [LARGE SCALE GENOMIC DNA]</scope>
</reference>
<dbReference type="GO" id="GO:0055085">
    <property type="term" value="P:transmembrane transport"/>
    <property type="evidence" value="ECO:0007669"/>
    <property type="project" value="UniProtKB-ARBA"/>
</dbReference>
<dbReference type="SMART" id="SM00382">
    <property type="entry name" value="AAA"/>
    <property type="match status" value="1"/>
</dbReference>
<keyword evidence="7" id="KW-1185">Reference proteome</keyword>
<dbReference type="NCBIfam" id="TIGR01727">
    <property type="entry name" value="oligo_HPY"/>
    <property type="match status" value="1"/>
</dbReference>
<dbReference type="HOGENOM" id="CLU_000604_1_23_0"/>
<evidence type="ECO:0000256" key="4">
    <source>
        <dbReference type="ARBA" id="ARBA00022840"/>
    </source>
</evidence>